<feature type="transmembrane region" description="Helical" evidence="1">
    <location>
        <begin position="363"/>
        <end position="383"/>
    </location>
</feature>
<dbReference type="SUPFAM" id="SSF82714">
    <property type="entry name" value="Multidrug efflux transporter AcrB TolC docking domain, DN and DC subdomains"/>
    <property type="match status" value="2"/>
</dbReference>
<feature type="transmembrane region" description="Helical" evidence="1">
    <location>
        <begin position="444"/>
        <end position="464"/>
    </location>
</feature>
<keyword evidence="1" id="KW-0812">Transmembrane</keyword>
<evidence type="ECO:0000256" key="1">
    <source>
        <dbReference type="SAM" id="Phobius"/>
    </source>
</evidence>
<accession>A0A0C4YNT9</accession>
<dbReference type="Gene3D" id="3.30.2090.10">
    <property type="entry name" value="Multidrug efflux transporter AcrB TolC docking domain, DN and DC subdomains"/>
    <property type="match status" value="2"/>
</dbReference>
<dbReference type="OrthoDB" id="9798415at2"/>
<evidence type="ECO:0000313" key="2">
    <source>
        <dbReference type="EMBL" id="AJG24668.1"/>
    </source>
</evidence>
<feature type="transmembrane region" description="Helical" evidence="1">
    <location>
        <begin position="476"/>
        <end position="499"/>
    </location>
</feature>
<dbReference type="STRING" id="68895.RR42_s3087"/>
<dbReference type="SUPFAM" id="SSF82693">
    <property type="entry name" value="Multidrug efflux transporter AcrB pore domain, PN1, PN2, PC1 and PC2 subdomains"/>
    <property type="match status" value="3"/>
</dbReference>
<dbReference type="InterPro" id="IPR001036">
    <property type="entry name" value="Acrflvin-R"/>
</dbReference>
<keyword evidence="1" id="KW-0472">Membrane</keyword>
<feature type="transmembrane region" description="Helical" evidence="1">
    <location>
        <begin position="964"/>
        <end position="983"/>
    </location>
</feature>
<evidence type="ECO:0000313" key="3">
    <source>
        <dbReference type="Proteomes" id="UP000031843"/>
    </source>
</evidence>
<dbReference type="GO" id="GO:0042910">
    <property type="term" value="F:xenobiotic transmembrane transporter activity"/>
    <property type="evidence" value="ECO:0007669"/>
    <property type="project" value="TreeGrafter"/>
</dbReference>
<dbReference type="PRINTS" id="PR00702">
    <property type="entry name" value="ACRIFLAVINRP"/>
</dbReference>
<dbReference type="KEGG" id="cbw:RR42_s3087"/>
<dbReference type="PANTHER" id="PTHR32063:SF4">
    <property type="entry name" value="SLR6043 PROTEIN"/>
    <property type="match status" value="1"/>
</dbReference>
<dbReference type="SUPFAM" id="SSF82866">
    <property type="entry name" value="Multidrug efflux transporter AcrB transmembrane domain"/>
    <property type="match status" value="2"/>
</dbReference>
<feature type="transmembrane region" description="Helical" evidence="1">
    <location>
        <begin position="339"/>
        <end position="357"/>
    </location>
</feature>
<protein>
    <submittedName>
        <fullName evidence="2">Cobalt-zinc-cadmium resistance protein CzcA</fullName>
    </submittedName>
</protein>
<gene>
    <name evidence="2" type="ORF">RR42_s3087</name>
</gene>
<dbReference type="Proteomes" id="UP000031843">
    <property type="component" value="Chromosome secondary"/>
</dbReference>
<dbReference type="Gene3D" id="3.30.70.1440">
    <property type="entry name" value="Multidrug efflux transporter AcrB pore domain"/>
    <property type="match status" value="1"/>
</dbReference>
<dbReference type="AlphaFoldDB" id="A0A0C4YNT9"/>
<dbReference type="Gene3D" id="3.30.70.1430">
    <property type="entry name" value="Multidrug efflux transporter AcrB pore domain"/>
    <property type="match status" value="2"/>
</dbReference>
<feature type="transmembrane region" description="Helical" evidence="1">
    <location>
        <begin position="530"/>
        <end position="551"/>
    </location>
</feature>
<keyword evidence="1" id="KW-1133">Transmembrane helix</keyword>
<proteinExistence type="predicted"/>
<name>A0A0C4YNT9_9BURK</name>
<organism evidence="2 3">
    <name type="scientific">Cupriavidus basilensis</name>
    <dbReference type="NCBI Taxonomy" id="68895"/>
    <lineage>
        <taxon>Bacteria</taxon>
        <taxon>Pseudomonadati</taxon>
        <taxon>Pseudomonadota</taxon>
        <taxon>Betaproteobacteria</taxon>
        <taxon>Burkholderiales</taxon>
        <taxon>Burkholderiaceae</taxon>
        <taxon>Cupriavidus</taxon>
    </lineage>
</organism>
<dbReference type="Gene3D" id="3.30.70.1320">
    <property type="entry name" value="Multidrug efflux transporter AcrB pore domain like"/>
    <property type="match status" value="1"/>
</dbReference>
<dbReference type="EMBL" id="CP010537">
    <property type="protein sequence ID" value="AJG24668.1"/>
    <property type="molecule type" value="Genomic_DNA"/>
</dbReference>
<dbReference type="GO" id="GO:0005886">
    <property type="term" value="C:plasma membrane"/>
    <property type="evidence" value="ECO:0007669"/>
    <property type="project" value="TreeGrafter"/>
</dbReference>
<dbReference type="Gene3D" id="1.20.1640.10">
    <property type="entry name" value="Multidrug efflux transporter AcrB transmembrane domain"/>
    <property type="match status" value="2"/>
</dbReference>
<feature type="transmembrane region" description="Helical" evidence="1">
    <location>
        <begin position="995"/>
        <end position="1020"/>
    </location>
</feature>
<dbReference type="Pfam" id="PF00873">
    <property type="entry name" value="ACR_tran"/>
    <property type="match status" value="1"/>
</dbReference>
<feature type="transmembrane region" description="Helical" evidence="1">
    <location>
        <begin position="864"/>
        <end position="883"/>
    </location>
</feature>
<dbReference type="PANTHER" id="PTHR32063">
    <property type="match status" value="1"/>
</dbReference>
<feature type="transmembrane region" description="Helical" evidence="1">
    <location>
        <begin position="12"/>
        <end position="32"/>
    </location>
</feature>
<sequence length="1035" mass="110489">MLTSIVDFSVRLRGVIFALACLLLGYGAYALLQSKLDVFPEFTPPLVTVQTEAPGLSAEQVELLVTQRVENALGGSIGLESMRSQSIRGVSVVTLTFNGQTDIRRARQLVAEHLATLTGELPAGVRAPKMTPLSSATSIVLGIGLTSDTRSPMELRTFAEWTLKPRLLSRAGVSDVSIYGGEIKQYQVQVDPQKLVRLGLSLHDVVSATQRATGIRGAGVLETPNQRIVLNTVGQTTTAEQLGQVVVLQKNGALVRLADVGNVVLGQELPVSGANVQGKPGIVLMVSNQFGADTVSVTRNVEAALAALQPMLAANGIQLHADIFRPANFIVASTDHLRTALVVGAALVVSVLFLFLFNVRTAFISATAIPLSLLAAVMVLHHFGVALNTMTLGGLAIALGELVDDAIIDVENIYRRLRENRLLAMPLPAITVVVKASTEVRSAVIYATFTVAAVFLPVLSLSGVAGKLFAPLGMAYILAILSSLVVALTLTPALCYALLANRISDAEEPRVYQWLKARYAAILTHVEQRWIAVVVAFAGLVLATLATLPFFSTAFLPELREGHFIAHMQAAPGTSLQESLRIGERVSHALLEVPNIRSVAQRVGRTARGIDVFGPQYSEFEIDLKPALDAEAQEQTLADLRDKMAGFPGLTFATETFLTERVQETISGYTAPVIVNVFGNDLDILDGLARQVSRTLGAIPGAAEVTVQSPPEIPQLTIRLRQDQLTRWGFAPLDVMEAIQTAYQSAEVAQVYEANAVFNVAVVLGSASRRSPAQVGELPLRNADGVMVPLSRLADITQTTGRYLILHEGGQRLQTVTAHLNGPSLGQFVSEAQRRIAADVKFPKGYYFALSGEAQAQAQAQRDLLVYFAIAAAGIGLLVYLALRSWRSLVLVMANLPFALVGGALTVFATGGLLSLGSMVGFVTLFGITLRNSIMLISHYQHLVQVEGHAWNLETATLGATERLAPIMMTALVTGLGLLPLALQSGEPGNEVEGPMAIVILGGLFTSTVLNLLVLPTLALRFGKFDRGASENAGH</sequence>
<reference evidence="2 3" key="1">
    <citation type="journal article" date="2015" name="Genome Announc.">
        <title>Complete Genome Sequence of Cupriavidus basilensis 4G11, Isolated from the Oak Ridge Field Research Center Site.</title>
        <authorList>
            <person name="Ray J."/>
            <person name="Waters R.J."/>
            <person name="Skerker J.M."/>
            <person name="Kuehl J.V."/>
            <person name="Price M.N."/>
            <person name="Huang J."/>
            <person name="Chakraborty R."/>
            <person name="Arkin A.P."/>
            <person name="Deutschbauer A."/>
        </authorList>
    </citation>
    <scope>NUCLEOTIDE SEQUENCE [LARGE SCALE GENOMIC DNA]</scope>
    <source>
        <strain evidence="2">4G11</strain>
    </source>
</reference>
<dbReference type="InterPro" id="IPR027463">
    <property type="entry name" value="AcrB_DN_DC_subdom"/>
</dbReference>
<dbReference type="RefSeq" id="WP_043356942.1">
    <property type="nucleotide sequence ID" value="NZ_CP010537.1"/>
</dbReference>
<feature type="transmembrane region" description="Helical" evidence="1">
    <location>
        <begin position="903"/>
        <end position="928"/>
    </location>
</feature>
<keyword evidence="3" id="KW-1185">Reference proteome</keyword>